<reference evidence="1" key="1">
    <citation type="submission" date="2023-10" db="EMBL/GenBank/DDBJ databases">
        <authorList>
            <person name="Rodriguez Cubillos JULIANA M."/>
            <person name="De Vega J."/>
        </authorList>
    </citation>
    <scope>NUCLEOTIDE SEQUENCE</scope>
</reference>
<evidence type="ECO:0000313" key="1">
    <source>
        <dbReference type="EMBL" id="CAJ2661841.1"/>
    </source>
</evidence>
<dbReference type="Proteomes" id="UP001177021">
    <property type="component" value="Unassembled WGS sequence"/>
</dbReference>
<protein>
    <submittedName>
        <fullName evidence="1">Uncharacterized protein</fullName>
    </submittedName>
</protein>
<organism evidence="1 2">
    <name type="scientific">Trifolium pratense</name>
    <name type="common">Red clover</name>
    <dbReference type="NCBI Taxonomy" id="57577"/>
    <lineage>
        <taxon>Eukaryota</taxon>
        <taxon>Viridiplantae</taxon>
        <taxon>Streptophyta</taxon>
        <taxon>Embryophyta</taxon>
        <taxon>Tracheophyta</taxon>
        <taxon>Spermatophyta</taxon>
        <taxon>Magnoliopsida</taxon>
        <taxon>eudicotyledons</taxon>
        <taxon>Gunneridae</taxon>
        <taxon>Pentapetalae</taxon>
        <taxon>rosids</taxon>
        <taxon>fabids</taxon>
        <taxon>Fabales</taxon>
        <taxon>Fabaceae</taxon>
        <taxon>Papilionoideae</taxon>
        <taxon>50 kb inversion clade</taxon>
        <taxon>NPAAA clade</taxon>
        <taxon>Hologalegina</taxon>
        <taxon>IRL clade</taxon>
        <taxon>Trifolieae</taxon>
        <taxon>Trifolium</taxon>
    </lineage>
</organism>
<dbReference type="EMBL" id="CASHSV030000409">
    <property type="protein sequence ID" value="CAJ2661841.1"/>
    <property type="molecule type" value="Genomic_DNA"/>
</dbReference>
<keyword evidence="2" id="KW-1185">Reference proteome</keyword>
<gene>
    <name evidence="1" type="ORF">MILVUS5_LOCUS27489</name>
</gene>
<comment type="caution">
    <text evidence="1">The sequence shown here is derived from an EMBL/GenBank/DDBJ whole genome shotgun (WGS) entry which is preliminary data.</text>
</comment>
<proteinExistence type="predicted"/>
<accession>A0ACB0KXN9</accession>
<sequence>MTTNTSNNILRSILDKEKLSGTNFLDWHRNLRIVLMHEKKLYAIEEPHPDPEEEPAPNAPKAQRDAYQKRLDDALDAKCLMLATMTSELQKQHEEMNAFDMIEHLKTLYQEQARIERFEVSKALFQAKLSEGSPVSPHVLKMIGYVGNLTRLGFPLGDELATDLILQSLPESFNQFVLNFTMSDMEKTLPQLLSMLRQAEQNLKSKGKSNHVLMIGKRNHKKGNKTIIFAGVLMEFVAVNNKSWSNGHSIAMDFVGGLPKTTKGYEVIWVVVDRLTKCAHFIVIEKGTLVPKLAEIYVEQIVKLHGIPSSIVSDRDPRFTSRFWESLQEALGTKLRLSSAYHPQTDGQSERTIQSLEDLLRACVLEQGVSWDSCLPLIEFTYNNSFHSSIGMAPFEALYGRRVISTTGIGRALKSRKLTSKFIGPYQILKRVGKVAYRIALSPSLANLHDVFHVSQLRKYVRDPSHVIESDDVQVRDDLTVETVPLRIEGREVKRLRNKDIASVKVVWGGPAGENATWELESKMMSSYPELFPDSQVEDPDQS</sequence>
<name>A0ACB0KXN9_TRIPR</name>
<evidence type="ECO:0000313" key="2">
    <source>
        <dbReference type="Proteomes" id="UP001177021"/>
    </source>
</evidence>